<organism evidence="2 3">
    <name type="scientific">Araneus ventricosus</name>
    <name type="common">Orbweaver spider</name>
    <name type="synonym">Epeira ventricosa</name>
    <dbReference type="NCBI Taxonomy" id="182803"/>
    <lineage>
        <taxon>Eukaryota</taxon>
        <taxon>Metazoa</taxon>
        <taxon>Ecdysozoa</taxon>
        <taxon>Arthropoda</taxon>
        <taxon>Chelicerata</taxon>
        <taxon>Arachnida</taxon>
        <taxon>Araneae</taxon>
        <taxon>Araneomorphae</taxon>
        <taxon>Entelegynae</taxon>
        <taxon>Araneoidea</taxon>
        <taxon>Araneidae</taxon>
        <taxon>Araneus</taxon>
    </lineage>
</organism>
<gene>
    <name evidence="2" type="ORF">AVEN_200505_1</name>
</gene>
<proteinExistence type="predicted"/>
<dbReference type="AlphaFoldDB" id="A0A4Y2K450"/>
<evidence type="ECO:0000313" key="2">
    <source>
        <dbReference type="EMBL" id="GBM96639.1"/>
    </source>
</evidence>
<keyword evidence="1" id="KW-1133">Transmembrane helix</keyword>
<reference evidence="2 3" key="1">
    <citation type="journal article" date="2019" name="Sci. Rep.">
        <title>Orb-weaving spider Araneus ventricosus genome elucidates the spidroin gene catalogue.</title>
        <authorList>
            <person name="Kono N."/>
            <person name="Nakamura H."/>
            <person name="Ohtoshi R."/>
            <person name="Moran D.A.P."/>
            <person name="Shinohara A."/>
            <person name="Yoshida Y."/>
            <person name="Fujiwara M."/>
            <person name="Mori M."/>
            <person name="Tomita M."/>
            <person name="Arakawa K."/>
        </authorList>
    </citation>
    <scope>NUCLEOTIDE SEQUENCE [LARGE SCALE GENOMIC DNA]</scope>
</reference>
<feature type="transmembrane region" description="Helical" evidence="1">
    <location>
        <begin position="93"/>
        <end position="112"/>
    </location>
</feature>
<protein>
    <submittedName>
        <fullName evidence="2">Uncharacterized protein</fullName>
    </submittedName>
</protein>
<dbReference type="Proteomes" id="UP000499080">
    <property type="component" value="Unassembled WGS sequence"/>
</dbReference>
<dbReference type="EMBL" id="BGPR01004163">
    <property type="protein sequence ID" value="GBM96639.1"/>
    <property type="molecule type" value="Genomic_DNA"/>
</dbReference>
<keyword evidence="1" id="KW-0472">Membrane</keyword>
<sequence>MNTTPQLVEINSDSFFLPSTCLPLYRANRRVLFPYAFTEHPESILYRIWYIKSILPNFPDNPNSPESEPRSAPIGSDSWGSTVLRTASGVMRGIMHCFFKIATSILIFVFAWCPYCGPLNLTVEKRVKLGVPSADIAAKG</sequence>
<accession>A0A4Y2K450</accession>
<evidence type="ECO:0000313" key="3">
    <source>
        <dbReference type="Proteomes" id="UP000499080"/>
    </source>
</evidence>
<evidence type="ECO:0000256" key="1">
    <source>
        <dbReference type="SAM" id="Phobius"/>
    </source>
</evidence>
<keyword evidence="3" id="KW-1185">Reference proteome</keyword>
<name>A0A4Y2K450_ARAVE</name>
<keyword evidence="1" id="KW-0812">Transmembrane</keyword>
<comment type="caution">
    <text evidence="2">The sequence shown here is derived from an EMBL/GenBank/DDBJ whole genome shotgun (WGS) entry which is preliminary data.</text>
</comment>